<dbReference type="NCBIfam" id="TIGR00229">
    <property type="entry name" value="sensory_box"/>
    <property type="match status" value="2"/>
</dbReference>
<evidence type="ECO:0000259" key="9">
    <source>
        <dbReference type="PROSITE" id="PS50113"/>
    </source>
</evidence>
<dbReference type="Pfam" id="PF02518">
    <property type="entry name" value="HATPase_c"/>
    <property type="match status" value="1"/>
</dbReference>
<keyword evidence="6" id="KW-0902">Two-component regulatory system</keyword>
<dbReference type="InterPro" id="IPR000700">
    <property type="entry name" value="PAS-assoc_C"/>
</dbReference>
<evidence type="ECO:0000256" key="2">
    <source>
        <dbReference type="ARBA" id="ARBA00012438"/>
    </source>
</evidence>
<evidence type="ECO:0000259" key="8">
    <source>
        <dbReference type="PROSITE" id="PS50112"/>
    </source>
</evidence>
<comment type="caution">
    <text evidence="10">The sequence shown here is derived from an EMBL/GenBank/DDBJ whole genome shotgun (WGS) entry which is preliminary data.</text>
</comment>
<feature type="domain" description="PAS" evidence="8">
    <location>
        <begin position="460"/>
        <end position="505"/>
    </location>
</feature>
<accession>A0ABR6GLX9</accession>
<dbReference type="RefSeq" id="WP_088449259.1">
    <property type="nucleotide sequence ID" value="NZ_JACHXO010000001.1"/>
</dbReference>
<dbReference type="InterPro" id="IPR035965">
    <property type="entry name" value="PAS-like_dom_sf"/>
</dbReference>
<sequence>MPHRRRPSTVSLVWLARGVGAALALAAVVGMGFLTWQSRNEALEAAEERSHLIARVLEDHATQTVESAALALTTVGDGIRGQSAIDAAHVSQMLGQMLLAQPGLREAALLSESGQIIASSAGHLPGSLVRLAEWGPLPVGDGKATLMHLQPGRGLLEGRRAQRIDQVAYLPLVMPFQMHARRFYLVAAINPDALANYQQGVAEPEWHAALFSYQGQLLAATTEFPLKPGSWHQAHRLFREWLPAHAIGDRQEPAFGDSQQVLTYRVSRSRPMVVVVVQERSRLLTDWRDDLWLNAGALLVMELLILGGMAATLRALSTRAQAQRVLDEAYAKLSASEQEMALVLRSIQELIFRTDADGQLVFVNARWALVTREPTEKILGRKMSTLVAPADRAQVERLFSDAAPDGVRHAEVSVPVSPGELRRFSLAVVPLMTGSRIDGFAGSAVDVTERYEAEARLQQQLHLVALLLELSPQPVSMVDREGCYVTVNRAWEDFTGRHRDEVVGRPVDRHLPECGMEPPTSDWVPMEGIEGQSLLRYETQFYDRNRDCRDVVLSKVVVPGDEMGPAGVLFTLTDVSEFRRAERATTEAKEAAEEASRVKSEFIANMSHELRTPLQSIIGYSELGRSRGEATCPKLSAMFGDIHDSGRRMLDLVNDLLDVSALESGVGTFSLERCDLRPCITAVVRELKPLMAHRRLTLEMSQAPEPLVARVDPLRFQQVIRNVLANAIRFSPEGSAITVRSIRRSQGEAHLAIMDRGPGIPEPELERIFEAFVQSSATSTGAGGTGLGLAISRKIMTALGGRIHAENRPGGGAVFHVLMPLGVVAEI</sequence>
<evidence type="ECO:0000256" key="1">
    <source>
        <dbReference type="ARBA" id="ARBA00000085"/>
    </source>
</evidence>
<comment type="catalytic activity">
    <reaction evidence="1">
        <text>ATP + protein L-histidine = ADP + protein N-phospho-L-histidine.</text>
        <dbReference type="EC" id="2.7.13.3"/>
    </reaction>
</comment>
<dbReference type="Gene3D" id="3.30.565.10">
    <property type="entry name" value="Histidine kinase-like ATPase, C-terminal domain"/>
    <property type="match status" value="1"/>
</dbReference>
<dbReference type="InterPro" id="IPR050736">
    <property type="entry name" value="Sensor_HK_Regulatory"/>
</dbReference>
<keyword evidence="11" id="KW-1185">Reference proteome</keyword>
<keyword evidence="3" id="KW-0597">Phosphoprotein</keyword>
<dbReference type="PROSITE" id="PS50109">
    <property type="entry name" value="HIS_KIN"/>
    <property type="match status" value="1"/>
</dbReference>
<evidence type="ECO:0000313" key="11">
    <source>
        <dbReference type="Proteomes" id="UP000574369"/>
    </source>
</evidence>
<dbReference type="CDD" id="cd00082">
    <property type="entry name" value="HisKA"/>
    <property type="match status" value="1"/>
</dbReference>
<keyword evidence="4" id="KW-0808">Transferase</keyword>
<dbReference type="SMART" id="SM00388">
    <property type="entry name" value="HisKA"/>
    <property type="match status" value="1"/>
</dbReference>
<dbReference type="Proteomes" id="UP000574369">
    <property type="component" value="Unassembled WGS sequence"/>
</dbReference>
<dbReference type="InterPro" id="IPR000014">
    <property type="entry name" value="PAS"/>
</dbReference>
<feature type="domain" description="PAC" evidence="9">
    <location>
        <begin position="408"/>
        <end position="459"/>
    </location>
</feature>
<dbReference type="PRINTS" id="PR00344">
    <property type="entry name" value="BCTRLSENSOR"/>
</dbReference>
<evidence type="ECO:0000259" key="7">
    <source>
        <dbReference type="PROSITE" id="PS50109"/>
    </source>
</evidence>
<dbReference type="Pfam" id="PF00512">
    <property type="entry name" value="HisKA"/>
    <property type="match status" value="1"/>
</dbReference>
<dbReference type="Gene3D" id="1.10.287.130">
    <property type="match status" value="1"/>
</dbReference>
<feature type="domain" description="Histidine kinase" evidence="7">
    <location>
        <begin position="605"/>
        <end position="823"/>
    </location>
</feature>
<dbReference type="SUPFAM" id="SSF47384">
    <property type="entry name" value="Homodimeric domain of signal transducing histidine kinase"/>
    <property type="match status" value="1"/>
</dbReference>
<evidence type="ECO:0000256" key="3">
    <source>
        <dbReference type="ARBA" id="ARBA00022553"/>
    </source>
</evidence>
<organism evidence="10 11">
    <name type="scientific">Roseateles terrae</name>
    <dbReference type="NCBI Taxonomy" id="431060"/>
    <lineage>
        <taxon>Bacteria</taxon>
        <taxon>Pseudomonadati</taxon>
        <taxon>Pseudomonadota</taxon>
        <taxon>Betaproteobacteria</taxon>
        <taxon>Burkholderiales</taxon>
        <taxon>Sphaerotilaceae</taxon>
        <taxon>Roseateles</taxon>
    </lineage>
</organism>
<feature type="domain" description="PAS" evidence="8">
    <location>
        <begin position="336"/>
        <end position="406"/>
    </location>
</feature>
<dbReference type="CDD" id="cd00075">
    <property type="entry name" value="HATPase"/>
    <property type="match status" value="1"/>
</dbReference>
<dbReference type="InterPro" id="IPR003594">
    <property type="entry name" value="HATPase_dom"/>
</dbReference>
<dbReference type="InterPro" id="IPR036097">
    <property type="entry name" value="HisK_dim/P_sf"/>
</dbReference>
<dbReference type="Gene3D" id="3.30.450.20">
    <property type="entry name" value="PAS domain"/>
    <property type="match status" value="3"/>
</dbReference>
<dbReference type="CDD" id="cd00130">
    <property type="entry name" value="PAS"/>
    <property type="match status" value="2"/>
</dbReference>
<dbReference type="SUPFAM" id="SSF55785">
    <property type="entry name" value="PYP-like sensor domain (PAS domain)"/>
    <property type="match status" value="2"/>
</dbReference>
<dbReference type="Pfam" id="PF08448">
    <property type="entry name" value="PAS_4"/>
    <property type="match status" value="2"/>
</dbReference>
<proteinExistence type="predicted"/>
<dbReference type="InterPro" id="IPR013656">
    <property type="entry name" value="PAS_4"/>
</dbReference>
<evidence type="ECO:0000313" key="10">
    <source>
        <dbReference type="EMBL" id="MBB3193104.1"/>
    </source>
</evidence>
<protein>
    <recommendedName>
        <fullName evidence="2">histidine kinase</fullName>
        <ecNumber evidence="2">2.7.13.3</ecNumber>
    </recommendedName>
</protein>
<dbReference type="PANTHER" id="PTHR43711:SF26">
    <property type="entry name" value="SENSOR HISTIDINE KINASE RCSC"/>
    <property type="match status" value="1"/>
</dbReference>
<dbReference type="SUPFAM" id="SSF55874">
    <property type="entry name" value="ATPase domain of HSP90 chaperone/DNA topoisomerase II/histidine kinase"/>
    <property type="match status" value="1"/>
</dbReference>
<evidence type="ECO:0000256" key="5">
    <source>
        <dbReference type="ARBA" id="ARBA00022777"/>
    </source>
</evidence>
<keyword evidence="5" id="KW-0418">Kinase</keyword>
<dbReference type="InterPro" id="IPR004358">
    <property type="entry name" value="Sig_transdc_His_kin-like_C"/>
</dbReference>
<dbReference type="SMART" id="SM00387">
    <property type="entry name" value="HATPase_c"/>
    <property type="match status" value="1"/>
</dbReference>
<gene>
    <name evidence="10" type="ORF">FHS28_000469</name>
</gene>
<dbReference type="SMART" id="SM00091">
    <property type="entry name" value="PAS"/>
    <property type="match status" value="2"/>
</dbReference>
<reference evidence="10 11" key="1">
    <citation type="submission" date="2020-08" db="EMBL/GenBank/DDBJ databases">
        <title>Genomic Encyclopedia of Type Strains, Phase III (KMG-III): the genomes of soil and plant-associated and newly described type strains.</title>
        <authorList>
            <person name="Whitman W."/>
        </authorList>
    </citation>
    <scope>NUCLEOTIDE SEQUENCE [LARGE SCALE GENOMIC DNA]</scope>
    <source>
        <strain evidence="10 11">CECT 7247</strain>
    </source>
</reference>
<dbReference type="InterPro" id="IPR036890">
    <property type="entry name" value="HATPase_C_sf"/>
</dbReference>
<dbReference type="PROSITE" id="PS50113">
    <property type="entry name" value="PAC"/>
    <property type="match status" value="1"/>
</dbReference>
<dbReference type="EC" id="2.7.13.3" evidence="2"/>
<dbReference type="PANTHER" id="PTHR43711">
    <property type="entry name" value="TWO-COMPONENT HISTIDINE KINASE"/>
    <property type="match status" value="1"/>
</dbReference>
<dbReference type="PROSITE" id="PS50112">
    <property type="entry name" value="PAS"/>
    <property type="match status" value="2"/>
</dbReference>
<dbReference type="InterPro" id="IPR003661">
    <property type="entry name" value="HisK_dim/P_dom"/>
</dbReference>
<name>A0ABR6GLX9_9BURK</name>
<evidence type="ECO:0000256" key="6">
    <source>
        <dbReference type="ARBA" id="ARBA00023012"/>
    </source>
</evidence>
<dbReference type="InterPro" id="IPR005467">
    <property type="entry name" value="His_kinase_dom"/>
</dbReference>
<dbReference type="EMBL" id="JACHXO010000001">
    <property type="protein sequence ID" value="MBB3193104.1"/>
    <property type="molecule type" value="Genomic_DNA"/>
</dbReference>
<evidence type="ECO:0000256" key="4">
    <source>
        <dbReference type="ARBA" id="ARBA00022679"/>
    </source>
</evidence>